<evidence type="ECO:0000313" key="3">
    <source>
        <dbReference type="Proteomes" id="UP000190285"/>
    </source>
</evidence>
<evidence type="ECO:0008006" key="4">
    <source>
        <dbReference type="Google" id="ProtNLM"/>
    </source>
</evidence>
<dbReference type="EMBL" id="FUZT01000005">
    <property type="protein sequence ID" value="SKC69145.1"/>
    <property type="molecule type" value="Genomic_DNA"/>
</dbReference>
<feature type="transmembrane region" description="Helical" evidence="1">
    <location>
        <begin position="151"/>
        <end position="171"/>
    </location>
</feature>
<dbReference type="AlphaFoldDB" id="A0A1T5L093"/>
<dbReference type="Proteomes" id="UP000190285">
    <property type="component" value="Unassembled WGS sequence"/>
</dbReference>
<feature type="transmembrane region" description="Helical" evidence="1">
    <location>
        <begin position="183"/>
        <end position="206"/>
    </location>
</feature>
<feature type="transmembrane region" description="Helical" evidence="1">
    <location>
        <begin position="12"/>
        <end position="30"/>
    </location>
</feature>
<evidence type="ECO:0000313" key="2">
    <source>
        <dbReference type="EMBL" id="SKC69145.1"/>
    </source>
</evidence>
<keyword evidence="3" id="KW-1185">Reference proteome</keyword>
<organism evidence="2 3">
    <name type="scientific">Maledivibacter halophilus</name>
    <dbReference type="NCBI Taxonomy" id="36842"/>
    <lineage>
        <taxon>Bacteria</taxon>
        <taxon>Bacillati</taxon>
        <taxon>Bacillota</taxon>
        <taxon>Clostridia</taxon>
        <taxon>Peptostreptococcales</taxon>
        <taxon>Caminicellaceae</taxon>
        <taxon>Maledivibacter</taxon>
    </lineage>
</organism>
<feature type="transmembrane region" description="Helical" evidence="1">
    <location>
        <begin position="121"/>
        <end position="145"/>
    </location>
</feature>
<sequence>MSLWGSKLSWILLIIAIIGDFVVAYVLAFFNPGYSNTKQVMSVLGNPKSPVALFYNVWLIILGILICISAVNFYIVYSGVSKNYASAGLIILFIFGIGAGIISGIFSVNEGKEIETITSKIHGIGAGLGFLGLTFIPLVVGLISFKEYDSIIGIVSIAFFILSIVLFVLFIMSEKEAFQNSIIGFSGLWQRLLLASMYMPLLLIALKHI</sequence>
<gene>
    <name evidence="2" type="ORF">SAMN02194393_02213</name>
</gene>
<keyword evidence="1" id="KW-0812">Transmembrane</keyword>
<keyword evidence="1" id="KW-0472">Membrane</keyword>
<dbReference type="OrthoDB" id="2067339at2"/>
<feature type="transmembrane region" description="Helical" evidence="1">
    <location>
        <begin position="51"/>
        <end position="75"/>
    </location>
</feature>
<name>A0A1T5L093_9FIRM</name>
<proteinExistence type="predicted"/>
<keyword evidence="1" id="KW-1133">Transmembrane helix</keyword>
<reference evidence="2 3" key="1">
    <citation type="submission" date="2017-02" db="EMBL/GenBank/DDBJ databases">
        <authorList>
            <person name="Peterson S.W."/>
        </authorList>
    </citation>
    <scope>NUCLEOTIDE SEQUENCE [LARGE SCALE GENOMIC DNA]</scope>
    <source>
        <strain evidence="2 3">M1</strain>
    </source>
</reference>
<evidence type="ECO:0000256" key="1">
    <source>
        <dbReference type="SAM" id="Phobius"/>
    </source>
</evidence>
<accession>A0A1T5L093</accession>
<dbReference type="InterPro" id="IPR009339">
    <property type="entry name" value="DUF998"/>
</dbReference>
<feature type="transmembrane region" description="Helical" evidence="1">
    <location>
        <begin position="87"/>
        <end position="109"/>
    </location>
</feature>
<protein>
    <recommendedName>
        <fullName evidence="4">DUF998 domain-containing protein</fullName>
    </recommendedName>
</protein>
<dbReference type="RefSeq" id="WP_079491643.1">
    <property type="nucleotide sequence ID" value="NZ_FUZT01000005.1"/>
</dbReference>
<dbReference type="Pfam" id="PF06197">
    <property type="entry name" value="DUF998"/>
    <property type="match status" value="1"/>
</dbReference>